<feature type="domain" description="Outer membrane protein beta-barrel" evidence="2">
    <location>
        <begin position="20"/>
        <end position="196"/>
    </location>
</feature>
<dbReference type="OrthoDB" id="947434at2"/>
<dbReference type="AlphaFoldDB" id="A0A1I6AFN6"/>
<proteinExistence type="predicted"/>
<evidence type="ECO:0000313" key="3">
    <source>
        <dbReference type="EMBL" id="SFQ67367.1"/>
    </source>
</evidence>
<feature type="signal peptide" evidence="1">
    <location>
        <begin position="1"/>
        <end position="20"/>
    </location>
</feature>
<organism evidence="3 4">
    <name type="scientific">Hymenobacter arizonensis</name>
    <name type="common">Siccationidurans arizonensis</name>
    <dbReference type="NCBI Taxonomy" id="1227077"/>
    <lineage>
        <taxon>Bacteria</taxon>
        <taxon>Pseudomonadati</taxon>
        <taxon>Bacteroidota</taxon>
        <taxon>Cytophagia</taxon>
        <taxon>Cytophagales</taxon>
        <taxon>Hymenobacteraceae</taxon>
        <taxon>Hymenobacter</taxon>
    </lineage>
</organism>
<evidence type="ECO:0000313" key="4">
    <source>
        <dbReference type="Proteomes" id="UP000199029"/>
    </source>
</evidence>
<dbReference type="InterPro" id="IPR025665">
    <property type="entry name" value="Beta-barrel_OMP_2"/>
</dbReference>
<name>A0A1I6AFN6_HYMAR</name>
<keyword evidence="1" id="KW-0732">Signal</keyword>
<protein>
    <submittedName>
        <fullName evidence="3">Outer membrane protein beta-barrel domain-containing protein</fullName>
    </submittedName>
</protein>
<feature type="chain" id="PRO_5011785505" evidence="1">
    <location>
        <begin position="21"/>
        <end position="228"/>
    </location>
</feature>
<keyword evidence="4" id="KW-1185">Reference proteome</keyword>
<sequence>MKKTLLFLLFAVTGSTAAFAQARPGGSLSSKDYTGGGVTDSRNTGFGIKGGINVNSLRGDDVQNVTRDARNDFHTGVYGQFGFNEFASVQAELLYSRQGFDANTGVGAGAATQQRYRMDYITVPVMFVGNVTETLSFHVGPQVSLLTNIRRGSEDLDISANGFNSLDYGGVGGVEARLGPARLGARYNLSLGKLFEDGGSSTTINPNFSNAKIYNNLFQIYLGIGFTQ</sequence>
<accession>A0A1I6AFN6</accession>
<dbReference type="Proteomes" id="UP000199029">
    <property type="component" value="Unassembled WGS sequence"/>
</dbReference>
<evidence type="ECO:0000256" key="1">
    <source>
        <dbReference type="SAM" id="SignalP"/>
    </source>
</evidence>
<gene>
    <name evidence="3" type="ORF">SAMN04515668_3620</name>
</gene>
<dbReference type="RefSeq" id="WP_092676763.1">
    <property type="nucleotide sequence ID" value="NZ_FOXS01000005.1"/>
</dbReference>
<evidence type="ECO:0000259" key="2">
    <source>
        <dbReference type="Pfam" id="PF13568"/>
    </source>
</evidence>
<reference evidence="4" key="1">
    <citation type="submission" date="2016-10" db="EMBL/GenBank/DDBJ databases">
        <authorList>
            <person name="Varghese N."/>
            <person name="Submissions S."/>
        </authorList>
    </citation>
    <scope>NUCLEOTIDE SEQUENCE [LARGE SCALE GENOMIC DNA]</scope>
    <source>
        <strain evidence="4">OR362-8,ATCC BAA-1266,JCM 13504</strain>
    </source>
</reference>
<dbReference type="EMBL" id="FOXS01000005">
    <property type="protein sequence ID" value="SFQ67367.1"/>
    <property type="molecule type" value="Genomic_DNA"/>
</dbReference>
<dbReference type="Pfam" id="PF13568">
    <property type="entry name" value="OMP_b-brl_2"/>
    <property type="match status" value="1"/>
</dbReference>
<dbReference type="STRING" id="1227077.SAMN04515668_3620"/>